<reference evidence="8 9" key="1">
    <citation type="submission" date="2019-12" db="EMBL/GenBank/DDBJ databases">
        <title>Sequence classification of anaerobic respiratory reductive dehalogenases: First we see many, then we see few.</title>
        <authorList>
            <person name="Molenda O."/>
            <person name="Puentes Jacome L.A."/>
            <person name="Cao X."/>
            <person name="Nesbo C.L."/>
            <person name="Tang S."/>
            <person name="Morson N."/>
            <person name="Patron J."/>
            <person name="Lomheim L."/>
            <person name="Wishart D.S."/>
            <person name="Edwards E.A."/>
        </authorList>
    </citation>
    <scope>NUCLEOTIDE SEQUENCE [LARGE SCALE GENOMIC DNA]</scope>
    <source>
        <strain evidence="8 9">12DCA</strain>
    </source>
</reference>
<dbReference type="InterPro" id="IPR007197">
    <property type="entry name" value="rSAM"/>
</dbReference>
<keyword evidence="3" id="KW-0479">Metal-binding</keyword>
<dbReference type="InterPro" id="IPR023404">
    <property type="entry name" value="rSAM_horseshoe"/>
</dbReference>
<dbReference type="InterPro" id="IPR006158">
    <property type="entry name" value="Cobalamin-bd"/>
</dbReference>
<dbReference type="PROSITE" id="PS51332">
    <property type="entry name" value="B12_BINDING"/>
    <property type="match status" value="1"/>
</dbReference>
<evidence type="ECO:0000256" key="2">
    <source>
        <dbReference type="ARBA" id="ARBA00022691"/>
    </source>
</evidence>
<dbReference type="AlphaFoldDB" id="A0A857DMW0"/>
<keyword evidence="2" id="KW-0949">S-adenosyl-L-methionine</keyword>
<dbReference type="InterPro" id="IPR058240">
    <property type="entry name" value="rSAM_sf"/>
</dbReference>
<dbReference type="CDD" id="cd02068">
    <property type="entry name" value="radical_SAM_B12_BD"/>
    <property type="match status" value="1"/>
</dbReference>
<evidence type="ECO:0000259" key="6">
    <source>
        <dbReference type="PROSITE" id="PS51332"/>
    </source>
</evidence>
<dbReference type="Pfam" id="PF04055">
    <property type="entry name" value="Radical_SAM"/>
    <property type="match status" value="1"/>
</dbReference>
<evidence type="ECO:0000256" key="3">
    <source>
        <dbReference type="ARBA" id="ARBA00022723"/>
    </source>
</evidence>
<sequence>MKILLVGINARYVHTNLAIRCLREVLKTKGNAEWEICIREFSINEHLDKIAGEIFEEKPDVLGFSCYIWNIVSVKALVRRLRPVLPDTFILAGGPEVSFDCDRLINEVPQLDAVVAGEAEQVLPVLLKGWSEGSLPRDVAGVVWRLRREAGSPRGLDSMTASDGFQGMTSTDACGMVVTNAAVADTVDLNLLPNPYAVQEDFRGKLVYVETSRGCPYNCEFCISSTFKGVRFLQPERFRPILRQLFANGARTIKFVDRTFNASKTHGFQVLDLFKEEAEREYEKTGPEGLYGLSGDIPRAHCEIAGDLLDQDWLQYLQNYPTGMVQLEIGVQSTHPPALKAIHRSQNFADWKDKVRYLQHDCGIPVHLDLIAGLPHEGWAEFRKSFDEVFNLRPSHLQLGFLKVLKGSGIHGQCARYGLEYCPDPPYTVLKTRELSHEQVLNLVRIEEILERYYNSGRFKFSLEAVLANRQSPFDFFDALARCWHGKGWFQREWSSRSLFENIWEFLMEQPDGRTALNRKLWREALRFDYFVAERPGQIPDFLQRAEETVQDKGWKEEIRKDPVWRNRIPESEGMDKRQWTRATAIEYFEQDIPTGTTEHSPGKGGWYLFYYSRKPTQYFKAEPPKSI</sequence>
<dbReference type="PANTHER" id="PTHR43409:SF16">
    <property type="entry name" value="SLR0320 PROTEIN"/>
    <property type="match status" value="1"/>
</dbReference>
<dbReference type="InterPro" id="IPR051198">
    <property type="entry name" value="BchE-like"/>
</dbReference>
<dbReference type="Gene3D" id="3.80.30.20">
    <property type="entry name" value="tm_1862 like domain"/>
    <property type="match status" value="1"/>
</dbReference>
<protein>
    <submittedName>
        <fullName evidence="8">DUF4080 domain-containing protein</fullName>
    </submittedName>
</protein>
<dbReference type="GO" id="GO:0003824">
    <property type="term" value="F:catalytic activity"/>
    <property type="evidence" value="ECO:0007669"/>
    <property type="project" value="InterPro"/>
</dbReference>
<dbReference type="InterPro" id="IPR006638">
    <property type="entry name" value="Elp3/MiaA/NifB-like_rSAM"/>
</dbReference>
<dbReference type="Gene3D" id="3.40.50.280">
    <property type="entry name" value="Cobalamin-binding domain"/>
    <property type="match status" value="1"/>
</dbReference>
<evidence type="ECO:0000313" key="9">
    <source>
        <dbReference type="Proteomes" id="UP000430508"/>
    </source>
</evidence>
<dbReference type="GO" id="GO:0031419">
    <property type="term" value="F:cobalamin binding"/>
    <property type="evidence" value="ECO:0007669"/>
    <property type="project" value="InterPro"/>
</dbReference>
<evidence type="ECO:0000259" key="7">
    <source>
        <dbReference type="PROSITE" id="PS51918"/>
    </source>
</evidence>
<evidence type="ECO:0000256" key="1">
    <source>
        <dbReference type="ARBA" id="ARBA00001966"/>
    </source>
</evidence>
<proteinExistence type="predicted"/>
<organism evidence="8 9">
    <name type="scientific">Dehalobacter restrictus</name>
    <dbReference type="NCBI Taxonomy" id="55583"/>
    <lineage>
        <taxon>Bacteria</taxon>
        <taxon>Bacillati</taxon>
        <taxon>Bacillota</taxon>
        <taxon>Clostridia</taxon>
        <taxon>Eubacteriales</taxon>
        <taxon>Desulfitobacteriaceae</taxon>
        <taxon>Dehalobacter</taxon>
    </lineage>
</organism>
<dbReference type="SUPFAM" id="SSF102114">
    <property type="entry name" value="Radical SAM enzymes"/>
    <property type="match status" value="1"/>
</dbReference>
<dbReference type="SFLD" id="SFLDS00029">
    <property type="entry name" value="Radical_SAM"/>
    <property type="match status" value="1"/>
</dbReference>
<dbReference type="InterPro" id="IPR025288">
    <property type="entry name" value="DUF4080"/>
</dbReference>
<accession>A0A857DMW0</accession>
<dbReference type="SMART" id="SM00729">
    <property type="entry name" value="Elp3"/>
    <property type="match status" value="1"/>
</dbReference>
<dbReference type="GO" id="GO:0005829">
    <property type="term" value="C:cytosol"/>
    <property type="evidence" value="ECO:0007669"/>
    <property type="project" value="TreeGrafter"/>
</dbReference>
<dbReference type="SFLD" id="SFLDG01082">
    <property type="entry name" value="B12-binding_domain_containing"/>
    <property type="match status" value="1"/>
</dbReference>
<dbReference type="RefSeq" id="WP_158208653.1">
    <property type="nucleotide sequence ID" value="NZ_CP046996.1"/>
</dbReference>
<dbReference type="EMBL" id="CP046996">
    <property type="protein sequence ID" value="QHA01695.1"/>
    <property type="molecule type" value="Genomic_DNA"/>
</dbReference>
<dbReference type="InterPro" id="IPR036724">
    <property type="entry name" value="Cobalamin-bd_sf"/>
</dbReference>
<evidence type="ECO:0000256" key="5">
    <source>
        <dbReference type="ARBA" id="ARBA00023014"/>
    </source>
</evidence>
<keyword evidence="4" id="KW-0408">Iron</keyword>
<name>A0A857DMW0_9FIRM</name>
<dbReference type="InterPro" id="IPR034466">
    <property type="entry name" value="Methyltransferase_Class_B"/>
</dbReference>
<dbReference type="SFLD" id="SFLDG01123">
    <property type="entry name" value="methyltransferase_(Class_B)"/>
    <property type="match status" value="1"/>
</dbReference>
<dbReference type="GO" id="GO:0046872">
    <property type="term" value="F:metal ion binding"/>
    <property type="evidence" value="ECO:0007669"/>
    <property type="project" value="UniProtKB-KW"/>
</dbReference>
<dbReference type="Proteomes" id="UP000430508">
    <property type="component" value="Chromosome"/>
</dbReference>
<evidence type="ECO:0000256" key="4">
    <source>
        <dbReference type="ARBA" id="ARBA00023004"/>
    </source>
</evidence>
<comment type="cofactor">
    <cofactor evidence="1">
        <name>[4Fe-4S] cluster</name>
        <dbReference type="ChEBI" id="CHEBI:49883"/>
    </cofactor>
</comment>
<dbReference type="Pfam" id="PF02310">
    <property type="entry name" value="B12-binding"/>
    <property type="match status" value="1"/>
</dbReference>
<keyword evidence="5" id="KW-0411">Iron-sulfur</keyword>
<dbReference type="GO" id="GO:0051539">
    <property type="term" value="F:4 iron, 4 sulfur cluster binding"/>
    <property type="evidence" value="ECO:0007669"/>
    <property type="project" value="UniProtKB-KW"/>
</dbReference>
<dbReference type="Pfam" id="PF13311">
    <property type="entry name" value="DUF4080"/>
    <property type="match status" value="1"/>
</dbReference>
<evidence type="ECO:0000313" key="8">
    <source>
        <dbReference type="EMBL" id="QHA01695.1"/>
    </source>
</evidence>
<dbReference type="SUPFAM" id="SSF52242">
    <property type="entry name" value="Cobalamin (vitamin B12)-binding domain"/>
    <property type="match status" value="1"/>
</dbReference>
<feature type="domain" description="Radical SAM core" evidence="7">
    <location>
        <begin position="201"/>
        <end position="447"/>
    </location>
</feature>
<feature type="domain" description="B12-binding" evidence="6">
    <location>
        <begin position="1"/>
        <end position="137"/>
    </location>
</feature>
<dbReference type="PROSITE" id="PS51918">
    <property type="entry name" value="RADICAL_SAM"/>
    <property type="match status" value="1"/>
</dbReference>
<dbReference type="PANTHER" id="PTHR43409">
    <property type="entry name" value="ANAEROBIC MAGNESIUM-PROTOPORPHYRIN IX MONOMETHYL ESTER CYCLASE-RELATED"/>
    <property type="match status" value="1"/>
</dbReference>
<gene>
    <name evidence="8" type="ORF">GQ588_14135</name>
</gene>